<accession>A0A2T1FTB8</accession>
<evidence type="ECO:0000313" key="2">
    <source>
        <dbReference type="Proteomes" id="UP000238937"/>
    </source>
</evidence>
<sequence length="71" mass="7852">MATTPRSIVRFGVAGSKYEIAGDGVGSWELGVGSWELKESVWKATIQNHTLIQQRLQLLLVIELSLLDLLD</sequence>
<proteinExistence type="predicted"/>
<name>A0A2T1FTB8_9CYAN</name>
<reference evidence="1 2" key="1">
    <citation type="submission" date="2018-03" db="EMBL/GenBank/DDBJ databases">
        <title>The ancient ancestry and fast evolution of plastids.</title>
        <authorList>
            <person name="Moore K.R."/>
            <person name="Magnabosco C."/>
            <person name="Momper L."/>
            <person name="Gold D.A."/>
            <person name="Bosak T."/>
            <person name="Fournier G.P."/>
        </authorList>
    </citation>
    <scope>NUCLEOTIDE SEQUENCE [LARGE SCALE GENOMIC DNA]</scope>
    <source>
        <strain evidence="1 2">CCALA 037</strain>
    </source>
</reference>
<evidence type="ECO:0000313" key="1">
    <source>
        <dbReference type="EMBL" id="PSB48238.1"/>
    </source>
</evidence>
<dbReference type="Proteomes" id="UP000238937">
    <property type="component" value="Unassembled WGS sequence"/>
</dbReference>
<gene>
    <name evidence="1" type="ORF">C7B77_23955</name>
</gene>
<dbReference type="AlphaFoldDB" id="A0A2T1FTB8"/>
<comment type="caution">
    <text evidence="1">The sequence shown here is derived from an EMBL/GenBank/DDBJ whole genome shotgun (WGS) entry which is preliminary data.</text>
</comment>
<organism evidence="1 2">
    <name type="scientific">Chamaesiphon polymorphus CCALA 037</name>
    <dbReference type="NCBI Taxonomy" id="2107692"/>
    <lineage>
        <taxon>Bacteria</taxon>
        <taxon>Bacillati</taxon>
        <taxon>Cyanobacteriota</taxon>
        <taxon>Cyanophyceae</taxon>
        <taxon>Gomontiellales</taxon>
        <taxon>Chamaesiphonaceae</taxon>
        <taxon>Chamaesiphon</taxon>
    </lineage>
</organism>
<dbReference type="EMBL" id="PVWO01000445">
    <property type="protein sequence ID" value="PSB48238.1"/>
    <property type="molecule type" value="Genomic_DNA"/>
</dbReference>
<keyword evidence="2" id="KW-1185">Reference proteome</keyword>
<protein>
    <submittedName>
        <fullName evidence="1">Uncharacterized protein</fullName>
    </submittedName>
</protein>